<keyword evidence="2 5" id="KW-0689">Ribosomal protein</keyword>
<dbReference type="EMBL" id="KY407661">
    <property type="protein sequence ID" value="ARK14867.1"/>
    <property type="molecule type" value="Genomic_DNA"/>
</dbReference>
<name>A0A1W6EHH9_9CHLO</name>
<dbReference type="RefSeq" id="YP_009367841.1">
    <property type="nucleotide sequence ID" value="NC_034714.1"/>
</dbReference>
<dbReference type="GO" id="GO:0003735">
    <property type="term" value="F:structural constituent of ribosome"/>
    <property type="evidence" value="ECO:0007669"/>
    <property type="project" value="InterPro"/>
</dbReference>
<sequence length="97" mass="11499">MIDLIKYPVSTEKSYRLIEKNQYTFDVDVKLTKPQIRKVFENLFDVQVLAVNTHLLPTKKKRLGLNQGYKTRYKRAIITIKSTQTIPFFNNEENSEF</sequence>
<dbReference type="PANTHER" id="PTHR11620">
    <property type="entry name" value="60S RIBOSOMAL PROTEIN L23A"/>
    <property type="match status" value="1"/>
</dbReference>
<dbReference type="HAMAP" id="MF_01369_B">
    <property type="entry name" value="Ribosomal_uL23_B"/>
    <property type="match status" value="1"/>
</dbReference>
<comment type="subcellular location">
    <subcellularLocation>
        <location evidence="5">Plastid</location>
        <location evidence="5">Chloroplast</location>
    </subcellularLocation>
</comment>
<evidence type="ECO:0000256" key="3">
    <source>
        <dbReference type="ARBA" id="ARBA00023274"/>
    </source>
</evidence>
<dbReference type="Pfam" id="PF00276">
    <property type="entry name" value="Ribosomal_L23"/>
    <property type="match status" value="1"/>
</dbReference>
<geneLocation type="chloroplast" evidence="6"/>
<dbReference type="InterPro" id="IPR012677">
    <property type="entry name" value="Nucleotide-bd_a/b_plait_sf"/>
</dbReference>
<evidence type="ECO:0000256" key="2">
    <source>
        <dbReference type="ARBA" id="ARBA00022980"/>
    </source>
</evidence>
<evidence type="ECO:0000256" key="4">
    <source>
        <dbReference type="ARBA" id="ARBA00035287"/>
    </source>
</evidence>
<gene>
    <name evidence="5 6" type="primary">rpl23</name>
</gene>
<keyword evidence="6" id="KW-0150">Chloroplast</keyword>
<organism evidence="6">
    <name type="scientific">Hazenia capsulata</name>
    <dbReference type="NCBI Taxonomy" id="2202518"/>
    <lineage>
        <taxon>Eukaryota</taxon>
        <taxon>Viridiplantae</taxon>
        <taxon>Chlorophyta</taxon>
        <taxon>core chlorophytes</taxon>
        <taxon>Ulvophyceae</taxon>
        <taxon>OUU clade</taxon>
        <taxon>Ulotrichales</taxon>
        <taxon>Hazeniaceae</taxon>
        <taxon>Hazenia</taxon>
    </lineage>
</organism>
<protein>
    <recommendedName>
        <fullName evidence="4 5">Large ribosomal subunit protein uL23c</fullName>
    </recommendedName>
</protein>
<evidence type="ECO:0000313" key="6">
    <source>
        <dbReference type="EMBL" id="ARK14867.1"/>
    </source>
</evidence>
<keyword evidence="6" id="KW-0934">Plastid</keyword>
<dbReference type="NCBIfam" id="NF004363">
    <property type="entry name" value="PRK05738.2-4"/>
    <property type="match status" value="1"/>
</dbReference>
<accession>A0A1W6EHH9</accession>
<reference evidence="6" key="1">
    <citation type="journal article" date="2017" name="Sci. Rep.">
        <title>Divergent copies of the large inverted repeat in the chloroplast genomes of ulvophycean green algae.</title>
        <authorList>
            <person name="Turmel M."/>
            <person name="Otis C."/>
            <person name="Lemieux C."/>
        </authorList>
    </citation>
    <scope>NUCLEOTIDE SEQUENCE</scope>
</reference>
<keyword evidence="3 5" id="KW-0687">Ribonucleoprotein</keyword>
<dbReference type="Gene3D" id="3.30.70.330">
    <property type="match status" value="1"/>
</dbReference>
<dbReference type="GeneID" id="32884519"/>
<keyword evidence="5" id="KW-0694">RNA-binding</keyword>
<dbReference type="GO" id="GO:1990904">
    <property type="term" value="C:ribonucleoprotein complex"/>
    <property type="evidence" value="ECO:0007669"/>
    <property type="project" value="UniProtKB-KW"/>
</dbReference>
<dbReference type="GO" id="GO:0005840">
    <property type="term" value="C:ribosome"/>
    <property type="evidence" value="ECO:0007669"/>
    <property type="project" value="UniProtKB-KW"/>
</dbReference>
<evidence type="ECO:0000256" key="1">
    <source>
        <dbReference type="ARBA" id="ARBA00006700"/>
    </source>
</evidence>
<comment type="function">
    <text evidence="5">Binds to 23S rRNA.</text>
</comment>
<dbReference type="GO" id="GO:0006412">
    <property type="term" value="P:translation"/>
    <property type="evidence" value="ECO:0007669"/>
    <property type="project" value="UniProtKB-UniRule"/>
</dbReference>
<comment type="similarity">
    <text evidence="1 5">Belongs to the universal ribosomal protein uL23 family.</text>
</comment>
<dbReference type="SUPFAM" id="SSF54189">
    <property type="entry name" value="Ribosomal proteins S24e, L23 and L15e"/>
    <property type="match status" value="1"/>
</dbReference>
<dbReference type="GO" id="GO:0009507">
    <property type="term" value="C:chloroplast"/>
    <property type="evidence" value="ECO:0007669"/>
    <property type="project" value="UniProtKB-SubCell"/>
</dbReference>
<evidence type="ECO:0000256" key="5">
    <source>
        <dbReference type="HAMAP-Rule" id="MF_01369"/>
    </source>
</evidence>
<comment type="subunit">
    <text evidence="5">Part of the 50S ribosomal subunit.</text>
</comment>
<dbReference type="InterPro" id="IPR012678">
    <property type="entry name" value="Ribosomal_uL23/eL15/eS24_sf"/>
</dbReference>
<proteinExistence type="inferred from homology"/>
<keyword evidence="5" id="KW-0699">rRNA-binding</keyword>
<dbReference type="GO" id="GO:0019843">
    <property type="term" value="F:rRNA binding"/>
    <property type="evidence" value="ECO:0007669"/>
    <property type="project" value="UniProtKB-UniRule"/>
</dbReference>
<dbReference type="InterPro" id="IPR013025">
    <property type="entry name" value="Ribosomal_uL23-like"/>
</dbReference>
<dbReference type="AlphaFoldDB" id="A0A1W6EHH9"/>